<comment type="caution">
    <text evidence="7">The sequence shown here is derived from an EMBL/GenBank/DDBJ whole genome shotgun (WGS) entry which is preliminary data.</text>
</comment>
<dbReference type="Gene3D" id="1.25.40.180">
    <property type="match status" value="4"/>
</dbReference>
<feature type="compositionally biased region" description="Basic and acidic residues" evidence="5">
    <location>
        <begin position="583"/>
        <end position="604"/>
    </location>
</feature>
<keyword evidence="2" id="KW-0396">Initiation factor</keyword>
<evidence type="ECO:0000313" key="8">
    <source>
        <dbReference type="Proteomes" id="UP000294530"/>
    </source>
</evidence>
<proteinExistence type="inferred from homology"/>
<accession>A0A976FKI1</accession>
<dbReference type="EMBL" id="SHOA02000003">
    <property type="protein sequence ID" value="TDH68303.1"/>
    <property type="molecule type" value="Genomic_DNA"/>
</dbReference>
<feature type="compositionally biased region" description="Basic and acidic residues" evidence="5">
    <location>
        <begin position="187"/>
        <end position="201"/>
    </location>
</feature>
<organism evidence="7 8">
    <name type="scientific">Bremia lactucae</name>
    <name type="common">Lettuce downy mildew</name>
    <dbReference type="NCBI Taxonomy" id="4779"/>
    <lineage>
        <taxon>Eukaryota</taxon>
        <taxon>Sar</taxon>
        <taxon>Stramenopiles</taxon>
        <taxon>Oomycota</taxon>
        <taxon>Peronosporomycetes</taxon>
        <taxon>Peronosporales</taxon>
        <taxon>Peronosporaceae</taxon>
        <taxon>Bremia</taxon>
    </lineage>
</organism>
<evidence type="ECO:0000256" key="2">
    <source>
        <dbReference type="ARBA" id="ARBA00022540"/>
    </source>
</evidence>
<dbReference type="GO" id="GO:0016281">
    <property type="term" value="C:eukaryotic translation initiation factor 4F complex"/>
    <property type="evidence" value="ECO:0007669"/>
    <property type="project" value="TreeGrafter"/>
</dbReference>
<feature type="compositionally biased region" description="Basic and acidic residues" evidence="5">
    <location>
        <begin position="227"/>
        <end position="237"/>
    </location>
</feature>
<dbReference type="Pfam" id="PF02854">
    <property type="entry name" value="MIF4G"/>
    <property type="match status" value="2"/>
</dbReference>
<feature type="region of interest" description="Disordered" evidence="5">
    <location>
        <begin position="1"/>
        <end position="237"/>
    </location>
</feature>
<keyword evidence="8" id="KW-1185">Reference proteome</keyword>
<dbReference type="OrthoDB" id="514777at2759"/>
<feature type="domain" description="MI" evidence="6">
    <location>
        <begin position="1277"/>
        <end position="1400"/>
    </location>
</feature>
<name>A0A976FKI1_BRELC</name>
<feature type="compositionally biased region" description="Gly residues" evidence="5">
    <location>
        <begin position="605"/>
        <end position="622"/>
    </location>
</feature>
<feature type="compositionally biased region" description="Basic and acidic residues" evidence="5">
    <location>
        <begin position="170"/>
        <end position="180"/>
    </location>
</feature>
<dbReference type="GO" id="GO:0003743">
    <property type="term" value="F:translation initiation factor activity"/>
    <property type="evidence" value="ECO:0007669"/>
    <property type="project" value="UniProtKB-KW"/>
</dbReference>
<feature type="region of interest" description="Disordered" evidence="5">
    <location>
        <begin position="251"/>
        <end position="304"/>
    </location>
</feature>
<feature type="domain" description="MI" evidence="6">
    <location>
        <begin position="1078"/>
        <end position="1200"/>
    </location>
</feature>
<evidence type="ECO:0000256" key="5">
    <source>
        <dbReference type="SAM" id="MobiDB-lite"/>
    </source>
</evidence>
<feature type="compositionally biased region" description="Polar residues" evidence="5">
    <location>
        <begin position="35"/>
        <end position="48"/>
    </location>
</feature>
<dbReference type="PANTHER" id="PTHR23253:SF9">
    <property type="entry name" value="EUKARYOTIC TRANSLATION INITIATION FACTOR 4 GAMMA 2"/>
    <property type="match status" value="1"/>
</dbReference>
<dbReference type="InterPro" id="IPR016024">
    <property type="entry name" value="ARM-type_fold"/>
</dbReference>
<dbReference type="InterPro" id="IPR003891">
    <property type="entry name" value="Initiation_fac_eIF4g_MI"/>
</dbReference>
<dbReference type="GO" id="GO:0003729">
    <property type="term" value="F:mRNA binding"/>
    <property type="evidence" value="ECO:0007669"/>
    <property type="project" value="TreeGrafter"/>
</dbReference>
<evidence type="ECO:0000313" key="7">
    <source>
        <dbReference type="EMBL" id="TDH68303.1"/>
    </source>
</evidence>
<dbReference type="PROSITE" id="PS51366">
    <property type="entry name" value="MI"/>
    <property type="match status" value="2"/>
</dbReference>
<reference evidence="7 8" key="1">
    <citation type="journal article" date="2021" name="Genome Biol.">
        <title>AFLAP: assembly-free linkage analysis pipeline using k-mers from genome sequencing data.</title>
        <authorList>
            <person name="Fletcher K."/>
            <person name="Zhang L."/>
            <person name="Gil J."/>
            <person name="Han R."/>
            <person name="Cavanaugh K."/>
            <person name="Michelmore R."/>
        </authorList>
    </citation>
    <scope>NUCLEOTIDE SEQUENCE [LARGE SCALE GENOMIC DNA]</scope>
    <source>
        <strain evidence="7 8">SF5</strain>
    </source>
</reference>
<gene>
    <name evidence="7" type="ORF">CCR75_004112</name>
</gene>
<dbReference type="InterPro" id="IPR003890">
    <property type="entry name" value="MIF4G-like_typ-3"/>
</dbReference>
<feature type="compositionally biased region" description="Basic and acidic residues" evidence="5">
    <location>
        <begin position="271"/>
        <end position="283"/>
    </location>
</feature>
<evidence type="ECO:0000259" key="6">
    <source>
        <dbReference type="PROSITE" id="PS51366"/>
    </source>
</evidence>
<dbReference type="GeneID" id="94347873"/>
<feature type="coiled-coil region" evidence="4">
    <location>
        <begin position="1008"/>
        <end position="1035"/>
    </location>
</feature>
<keyword evidence="3" id="KW-0648">Protein biosynthesis</keyword>
<dbReference type="PANTHER" id="PTHR23253">
    <property type="entry name" value="EUKARYOTIC TRANSLATION INITIATION FACTOR 4 GAMMA"/>
    <property type="match status" value="1"/>
</dbReference>
<feature type="compositionally biased region" description="Basic and acidic residues" evidence="5">
    <location>
        <begin position="131"/>
        <end position="143"/>
    </location>
</feature>
<dbReference type="Proteomes" id="UP000294530">
    <property type="component" value="Unassembled WGS sequence"/>
</dbReference>
<feature type="compositionally biased region" description="Polar residues" evidence="5">
    <location>
        <begin position="78"/>
        <end position="89"/>
    </location>
</feature>
<dbReference type="RefSeq" id="XP_067817802.1">
    <property type="nucleotide sequence ID" value="XM_067962202.1"/>
</dbReference>
<evidence type="ECO:0000256" key="1">
    <source>
        <dbReference type="ARBA" id="ARBA00005775"/>
    </source>
</evidence>
<dbReference type="SMART" id="SM00543">
    <property type="entry name" value="MIF4G"/>
    <property type="match status" value="1"/>
</dbReference>
<feature type="region of interest" description="Disordered" evidence="5">
    <location>
        <begin position="581"/>
        <end position="634"/>
    </location>
</feature>
<comment type="similarity">
    <text evidence="1">Belongs to the eukaryotic initiation factor 4G family.</text>
</comment>
<sequence>MDGQPSASQRGGGGRGDSSRRRGSGGRGTYRRVQTPKTDVMNTSSSKANQDDKSSYRSVLVVDDAANDAAPPAPYRSSLRSSLENAKTSKTSERKDFQTKERRIISLSSPSPQKKTTKKFVSSLLQSTAHAKNERESTSRLENDGQSGRKVTKYKLRHSNNQEPPRALNQRKDVQLPHSRDHPRRSNSREPRQWPGDELKSNHFKNQSGTNNRLHRKSSTDSGSSLRSDRSDTSFRSERYNDERWISLNERPQLLQKHPANPVPLNSSLKDSLKSNTREDRSQKGRPASESIGRSYNQLSQDSSRRLSLDGVDALIRKSSSNLANIESGTGIRAHLAGSSGNEGRSVNASAIHSSAPKSENNATQGIAGIIAKTPTFTEIDDIERRRRAGIFKERMEARIMARGGSVAQMMKVPIDSLENEVRHHSPIGAKNKLKIETVKDARTRDFFSKRENEDAERETARRAVPFKSSLREHVSGKSQTASINSTPQAILKPASNDTRQMQTLSAKLTSSQKSVSRARKLQYSVTELRRLMIFAAPKPPDLINMKIVEVIQVRDAIFAAKRSTGKLKVGIGIRKSIGSTLRRGDRSSGRGVDTRDARRDKQGGRGISRGGRGSGGRGGYGRTPPPPLYDGPIEPLKISENRWKPTKGMETSSLEKTLSHVKSMLNKLTREKFVKLTNELCAISIDNYVLLSSIVSIIMDKALEEPSFADVYADLCKEFYIRTIKQTWNFLSVLNDEKGSFYWTGIDKAKFAEYVGPFDSPRSCFDDADASESTATEICEFQYISGVHYRRQGDCLIGVGEKAIGAYFYSKRKINEIGDDEPFGGPFLSAELARLEAAKQTTFKRLLIIRCQSEFEKTNKHAGFIKAKEEEENDPRRREIRAMRAKAKMLGNIRFIGELYKVDLIKQAVVQECIFYLLGLDLMTGEDGQEAHAQAVRFPDEQDLEALCKMLATVGKKFDQPNTKTIMKIIILRMVELSNDTKLPSRARFLMKDILETRDHMWEPRRKEMQQKTLEEVRKEAYKLQQQGKNAQHDDVQRRRQKARISSAQLAKQSTNLIVAKKEEPEHDETLEKTPAQMSIRIKSTIEEYLSILDLDEVITCIQELPGKPYNVEFAEQILNRALEGKADEREHAVELLVRLYERGTLDANSIQTALVNVMEFLVDMKIDLPLIHQYSALIFGRLVSAGCFGLSWIFSHALSNCIECELTSMVFAEVLSVLEMETDERTVIRMLTNEEITPESVLPTAMKNKIGVEEYVRKHGIDNYFIDSEDDLDEDFAEKMRSTLEEYLSINDYDELVRCIEELTAVPDRWRHFVHIMLIFSLEVKQSVRRIVSELLLQLFTAGNISADDITAGLEIILDDFNDLHVDIPQLAVNLSDLWTPLFAKKVLSIQWLSEACSHLIENGVATDVFDALLSAYESQNGLEALVSWWKWQANTKAIWKQLSPSEPKDKRVTKWELVLQ</sequence>
<dbReference type="SUPFAM" id="SSF48371">
    <property type="entry name" value="ARM repeat"/>
    <property type="match status" value="4"/>
</dbReference>
<dbReference type="SMART" id="SM00544">
    <property type="entry name" value="MA3"/>
    <property type="match status" value="2"/>
</dbReference>
<dbReference type="Pfam" id="PF02847">
    <property type="entry name" value="MA3"/>
    <property type="match status" value="2"/>
</dbReference>
<evidence type="ECO:0000256" key="3">
    <source>
        <dbReference type="ARBA" id="ARBA00022917"/>
    </source>
</evidence>
<feature type="compositionally biased region" description="Basic and acidic residues" evidence="5">
    <location>
        <begin position="90"/>
        <end position="104"/>
    </location>
</feature>
<evidence type="ECO:0000256" key="4">
    <source>
        <dbReference type="SAM" id="Coils"/>
    </source>
</evidence>
<keyword evidence="4" id="KW-0175">Coiled coil</keyword>
<protein>
    <recommendedName>
        <fullName evidence="6">MI domain-containing protein</fullName>
    </recommendedName>
</protein>
<dbReference type="KEGG" id="blac:94347873"/>